<dbReference type="EMBL" id="CAMXCT010006779">
    <property type="protein sequence ID" value="CAI4019924.1"/>
    <property type="molecule type" value="Genomic_DNA"/>
</dbReference>
<evidence type="ECO:0000256" key="9">
    <source>
        <dbReference type="ARBA" id="ARBA00037847"/>
    </source>
</evidence>
<dbReference type="InterPro" id="IPR009030">
    <property type="entry name" value="Growth_fac_rcpt_cys_sf"/>
</dbReference>
<proteinExistence type="predicted"/>
<evidence type="ECO:0000313" key="13">
    <source>
        <dbReference type="EMBL" id="CAL1173299.1"/>
    </source>
</evidence>
<feature type="transmembrane region" description="Helical" evidence="10">
    <location>
        <begin position="1048"/>
        <end position="1067"/>
    </location>
</feature>
<dbReference type="EMBL" id="CAMXCT020006779">
    <property type="protein sequence ID" value="CAL1173299.1"/>
    <property type="molecule type" value="Genomic_DNA"/>
</dbReference>
<keyword evidence="14" id="KW-0418">Kinase</keyword>
<reference evidence="12" key="1">
    <citation type="submission" date="2022-10" db="EMBL/GenBank/DDBJ databases">
        <authorList>
            <person name="Chen Y."/>
            <person name="Dougan E. K."/>
            <person name="Chan C."/>
            <person name="Rhodes N."/>
            <person name="Thang M."/>
        </authorList>
    </citation>
    <scope>NUCLEOTIDE SEQUENCE</scope>
</reference>
<dbReference type="OrthoDB" id="19138at2759"/>
<evidence type="ECO:0000256" key="10">
    <source>
        <dbReference type="SAM" id="Phobius"/>
    </source>
</evidence>
<dbReference type="PROSITE" id="PS51450">
    <property type="entry name" value="LRR"/>
    <property type="match status" value="1"/>
</dbReference>
<feature type="transmembrane region" description="Helical" evidence="10">
    <location>
        <begin position="1079"/>
        <end position="1109"/>
    </location>
</feature>
<feature type="chain" id="PRO_5043273239" evidence="11">
    <location>
        <begin position="19"/>
        <end position="1156"/>
    </location>
</feature>
<dbReference type="EMBL" id="CAMXCT030006779">
    <property type="protein sequence ID" value="CAL4807236.1"/>
    <property type="molecule type" value="Genomic_DNA"/>
</dbReference>
<dbReference type="GO" id="GO:0016301">
    <property type="term" value="F:kinase activity"/>
    <property type="evidence" value="ECO:0007669"/>
    <property type="project" value="UniProtKB-KW"/>
</dbReference>
<organism evidence="12">
    <name type="scientific">Cladocopium goreaui</name>
    <dbReference type="NCBI Taxonomy" id="2562237"/>
    <lineage>
        <taxon>Eukaryota</taxon>
        <taxon>Sar</taxon>
        <taxon>Alveolata</taxon>
        <taxon>Dinophyceae</taxon>
        <taxon>Suessiales</taxon>
        <taxon>Symbiodiniaceae</taxon>
        <taxon>Cladocopium</taxon>
    </lineage>
</organism>
<feature type="transmembrane region" description="Helical" evidence="10">
    <location>
        <begin position="662"/>
        <end position="685"/>
    </location>
</feature>
<keyword evidence="5 10" id="KW-1133">Transmembrane helix</keyword>
<evidence type="ECO:0000256" key="5">
    <source>
        <dbReference type="ARBA" id="ARBA00022989"/>
    </source>
</evidence>
<dbReference type="SMART" id="SM01411">
    <property type="entry name" value="Ephrin_rec_like"/>
    <property type="match status" value="1"/>
</dbReference>
<dbReference type="GO" id="GO:0005886">
    <property type="term" value="C:plasma membrane"/>
    <property type="evidence" value="ECO:0007669"/>
    <property type="project" value="UniProtKB-SubCell"/>
</dbReference>
<evidence type="ECO:0000256" key="8">
    <source>
        <dbReference type="ARBA" id="ARBA00023180"/>
    </source>
</evidence>
<sequence length="1156" mass="127493">MGPFSVALQWMLLYSSAALRDDPSEHLNLDEPSDECEEEAKLLQQMMLDLGFKGPMTKDHCDLPGITCSPHSCKVETIRCTTCAGHLPDYIRLKGLEEVTLTSPEMTGDIKAFAATPDLKILDLHGTKVTGDLEVFQNFTSFLTMQLHDTGIVGDIKSLTEAIWLQFLDLENTKIHGDLNVFCKDMQRLVQLNLGNTRISGDFTGFQGKMAGGLELLGLANTGVTGQLSDLVALKQLWKLNLRGTAVTGNLVDITKFYRIQQVDLSFTRVVGQLTADWKGCCRLLRSLRLQNSSVQFAPVGKDFGDLTTFSMAFPEVILPNLRYLDLTNCPVNSPAKNLLLPLAMCKRLTFLMASGSGVFGAMPQLKEGIIYASDGRRRDDFTFPMATRLLLLDLSYNNVSWLSDLPVLTGAGRMLFRENHQIKLSPGLLARALEKHIILDLRGTKLSNEEEALQLLQEGQLQTTDMYAYRDEIAGYTCKDVVSTIIQVTSSRFLPETLCKCLPGWHGHGATCQVCPANKFSDEMGLGTCKSCPANSTAPEGSTKLAHCKCQFGDLHDGACSCDKHQTLRDGNCILCSKLHLQCPVEGIPASTAKPEVGHARLEPKTQEARKCLPPDTSQRCPGSHDCGSGYNGTLCTSCTDGFWAKQGRCKPCSKASSARVWFLALLGGVALIVAAVLVYRRYWHSRGHSVSERASVESLLRKRMVMQAPVLLQMVQLWAVLGSLGQRGRAREALPELSYLEALQLTIGDVQNSFNAQCKLDGETVRMLAALGSPLLPLLLLLCCPMLELCRPGLGVNVALKTLTVLFIGGAFSTAELLSCQFEDGDGESLGDFAFRTALPHLRCYDRTGIGFWVDAAGYSSALAYGVLIPLFLAGLMVRQYIALQEARLFCAYAEGEPEDITLRLQTLQGQLSKESGPKRLLAAAAAYMAVHCRGKRMVRLHDGSITTTSTDNDGEEVRGLSGKMIRVVANAEAARNIDALKTRRLTEMLTERIMLDEAEDRFLIGFRSLLCKYTLCQDVWMFVATKLLALALISCVSMTDAWKWPIAFSVAMAVIVGVCQPYMWPQVSQLQSFSYLCLALTSVAFIYDWPWLARVALMAPVILLFWQVREPDCRAALAERLYQELESELPKLQRGEAHEVIVQKLRFSREAVP</sequence>
<dbReference type="PANTHER" id="PTHR48052">
    <property type="entry name" value="UNNAMED PRODUCT"/>
    <property type="match status" value="1"/>
</dbReference>
<dbReference type="Gene3D" id="3.80.10.10">
    <property type="entry name" value="Ribonuclease Inhibitor"/>
    <property type="match status" value="2"/>
</dbReference>
<evidence type="ECO:0000256" key="7">
    <source>
        <dbReference type="ARBA" id="ARBA00023170"/>
    </source>
</evidence>
<keyword evidence="14" id="KW-0808">Transferase</keyword>
<dbReference type="PANTHER" id="PTHR48052:SF8">
    <property type="entry name" value="LRR RECEPTOR-LIKE SERINE_THREONINE-PROTEIN KINASE FLS2"/>
    <property type="match status" value="1"/>
</dbReference>
<dbReference type="Gene3D" id="2.10.50.10">
    <property type="entry name" value="Tumor Necrosis Factor Receptor, subunit A, domain 2"/>
    <property type="match status" value="1"/>
</dbReference>
<feature type="transmembrane region" description="Helical" evidence="10">
    <location>
        <begin position="858"/>
        <end position="880"/>
    </location>
</feature>
<evidence type="ECO:0000256" key="2">
    <source>
        <dbReference type="ARBA" id="ARBA00022475"/>
    </source>
</evidence>
<protein>
    <submittedName>
        <fullName evidence="14">LRR receptor-like serine/threonine-protein kinase FLS2</fullName>
    </submittedName>
</protein>
<feature type="transmembrane region" description="Helical" evidence="10">
    <location>
        <begin position="796"/>
        <end position="814"/>
    </location>
</feature>
<keyword evidence="3 10" id="KW-0812">Transmembrane</keyword>
<evidence type="ECO:0000256" key="6">
    <source>
        <dbReference type="ARBA" id="ARBA00023136"/>
    </source>
</evidence>
<keyword evidence="2" id="KW-1003">Cell membrane</keyword>
<evidence type="ECO:0000313" key="12">
    <source>
        <dbReference type="EMBL" id="CAI4019924.1"/>
    </source>
</evidence>
<comment type="subcellular location">
    <subcellularLocation>
        <location evidence="1">Cell membrane</location>
    </subcellularLocation>
    <subcellularLocation>
        <location evidence="9">Endomembrane system</location>
        <topology evidence="9">Single-pass membrane protein</topology>
    </subcellularLocation>
</comment>
<dbReference type="InterPro" id="IPR032675">
    <property type="entry name" value="LRR_dom_sf"/>
</dbReference>
<keyword evidence="15" id="KW-1185">Reference proteome</keyword>
<keyword evidence="7 14" id="KW-0675">Receptor</keyword>
<keyword evidence="6 10" id="KW-0472">Membrane</keyword>
<dbReference type="InterPro" id="IPR001611">
    <property type="entry name" value="Leu-rich_rpt"/>
</dbReference>
<gene>
    <name evidence="12" type="ORF">C1SCF055_LOCUS44380</name>
</gene>
<evidence type="ECO:0000313" key="15">
    <source>
        <dbReference type="Proteomes" id="UP001152797"/>
    </source>
</evidence>
<evidence type="ECO:0000256" key="4">
    <source>
        <dbReference type="ARBA" id="ARBA00022729"/>
    </source>
</evidence>
<keyword evidence="8" id="KW-0325">Glycoprotein</keyword>
<dbReference type="Proteomes" id="UP001152797">
    <property type="component" value="Unassembled WGS sequence"/>
</dbReference>
<accession>A0A9P1GRK1</accession>
<evidence type="ECO:0000313" key="14">
    <source>
        <dbReference type="EMBL" id="CAL4807236.1"/>
    </source>
</evidence>
<keyword evidence="4 11" id="KW-0732">Signal</keyword>
<name>A0A9P1GRK1_9DINO</name>
<evidence type="ECO:0000256" key="3">
    <source>
        <dbReference type="ARBA" id="ARBA00022692"/>
    </source>
</evidence>
<feature type="signal peptide" evidence="11">
    <location>
        <begin position="1"/>
        <end position="18"/>
    </location>
</feature>
<evidence type="ECO:0000256" key="1">
    <source>
        <dbReference type="ARBA" id="ARBA00004236"/>
    </source>
</evidence>
<evidence type="ECO:0000256" key="11">
    <source>
        <dbReference type="SAM" id="SignalP"/>
    </source>
</evidence>
<dbReference type="SUPFAM" id="SSF52058">
    <property type="entry name" value="L domain-like"/>
    <property type="match status" value="1"/>
</dbReference>
<dbReference type="SUPFAM" id="SSF57184">
    <property type="entry name" value="Growth factor receptor domain"/>
    <property type="match status" value="1"/>
</dbReference>
<comment type="caution">
    <text evidence="12">The sequence shown here is derived from an EMBL/GenBank/DDBJ whole genome shotgun (WGS) entry which is preliminary data.</text>
</comment>
<dbReference type="GO" id="GO:0012505">
    <property type="term" value="C:endomembrane system"/>
    <property type="evidence" value="ECO:0007669"/>
    <property type="project" value="UniProtKB-SubCell"/>
</dbReference>
<dbReference type="AlphaFoldDB" id="A0A9P1GRK1"/>
<reference evidence="13" key="2">
    <citation type="submission" date="2024-04" db="EMBL/GenBank/DDBJ databases">
        <authorList>
            <person name="Chen Y."/>
            <person name="Shah S."/>
            <person name="Dougan E. K."/>
            <person name="Thang M."/>
            <person name="Chan C."/>
        </authorList>
    </citation>
    <scope>NUCLEOTIDE SEQUENCE [LARGE SCALE GENOMIC DNA]</scope>
</reference>